<organism evidence="15 16">
    <name type="scientific">Cohnella suwonensis</name>
    <dbReference type="NCBI Taxonomy" id="696072"/>
    <lineage>
        <taxon>Bacteria</taxon>
        <taxon>Bacillati</taxon>
        <taxon>Bacillota</taxon>
        <taxon>Bacilli</taxon>
        <taxon>Bacillales</taxon>
        <taxon>Paenibacillaceae</taxon>
        <taxon>Cohnella</taxon>
    </lineage>
</organism>
<keyword evidence="10" id="KW-0902">Two-component regulatory system</keyword>
<keyword evidence="8 15" id="KW-0418">Kinase</keyword>
<evidence type="ECO:0000256" key="3">
    <source>
        <dbReference type="ARBA" id="ARBA00012438"/>
    </source>
</evidence>
<dbReference type="SUPFAM" id="SSF55874">
    <property type="entry name" value="ATPase domain of HSP90 chaperone/DNA topoisomerase II/histidine kinase"/>
    <property type="match status" value="1"/>
</dbReference>
<evidence type="ECO:0000256" key="8">
    <source>
        <dbReference type="ARBA" id="ARBA00022777"/>
    </source>
</evidence>
<protein>
    <recommendedName>
        <fullName evidence="3">histidine kinase</fullName>
        <ecNumber evidence="3">2.7.13.3</ecNumber>
    </recommendedName>
</protein>
<evidence type="ECO:0000256" key="9">
    <source>
        <dbReference type="ARBA" id="ARBA00022840"/>
    </source>
</evidence>
<keyword evidence="12" id="KW-1133">Transmembrane helix</keyword>
<feature type="transmembrane region" description="Helical" evidence="12">
    <location>
        <begin position="12"/>
        <end position="30"/>
    </location>
</feature>
<dbReference type="Gene3D" id="3.30.565.10">
    <property type="entry name" value="Histidine kinase-like ATPase, C-terminal domain"/>
    <property type="match status" value="1"/>
</dbReference>
<keyword evidence="9" id="KW-0067">ATP-binding</keyword>
<feature type="transmembrane region" description="Helical" evidence="12">
    <location>
        <begin position="299"/>
        <end position="322"/>
    </location>
</feature>
<dbReference type="SMART" id="SM00304">
    <property type="entry name" value="HAMP"/>
    <property type="match status" value="1"/>
</dbReference>
<feature type="domain" description="Histidine kinase" evidence="13">
    <location>
        <begin position="483"/>
        <end position="596"/>
    </location>
</feature>
<feature type="domain" description="HAMP" evidence="14">
    <location>
        <begin position="319"/>
        <end position="376"/>
    </location>
</feature>
<dbReference type="PROSITE" id="PS50885">
    <property type="entry name" value="HAMP"/>
    <property type="match status" value="1"/>
</dbReference>
<keyword evidence="7" id="KW-0547">Nucleotide-binding</keyword>
<keyword evidence="16" id="KW-1185">Reference proteome</keyword>
<dbReference type="InterPro" id="IPR050640">
    <property type="entry name" value="Bact_2-comp_sensor_kinase"/>
</dbReference>
<dbReference type="RefSeq" id="WP_209742955.1">
    <property type="nucleotide sequence ID" value="NZ_JBHSMH010000005.1"/>
</dbReference>
<dbReference type="GO" id="GO:0004673">
    <property type="term" value="F:protein histidine kinase activity"/>
    <property type="evidence" value="ECO:0007669"/>
    <property type="project" value="UniProtKB-EC"/>
</dbReference>
<evidence type="ECO:0000256" key="10">
    <source>
        <dbReference type="ARBA" id="ARBA00023012"/>
    </source>
</evidence>
<dbReference type="Pfam" id="PF06580">
    <property type="entry name" value="His_kinase"/>
    <property type="match status" value="1"/>
</dbReference>
<dbReference type="EMBL" id="JBHSMH010000005">
    <property type="protein sequence ID" value="MFC5467657.1"/>
    <property type="molecule type" value="Genomic_DNA"/>
</dbReference>
<evidence type="ECO:0000259" key="14">
    <source>
        <dbReference type="PROSITE" id="PS50885"/>
    </source>
</evidence>
<proteinExistence type="predicted"/>
<evidence type="ECO:0000313" key="15">
    <source>
        <dbReference type="EMBL" id="MFC5467657.1"/>
    </source>
</evidence>
<dbReference type="PROSITE" id="PS50109">
    <property type="entry name" value="HIS_KIN"/>
    <property type="match status" value="1"/>
</dbReference>
<dbReference type="CDD" id="cd18774">
    <property type="entry name" value="PDC2_HK_sensor"/>
    <property type="match status" value="1"/>
</dbReference>
<comment type="catalytic activity">
    <reaction evidence="1">
        <text>ATP + protein L-histidine = ADP + protein N-phospho-L-histidine.</text>
        <dbReference type="EC" id="2.7.13.3"/>
    </reaction>
</comment>
<reference evidence="16" key="1">
    <citation type="journal article" date="2019" name="Int. J. Syst. Evol. Microbiol.">
        <title>The Global Catalogue of Microorganisms (GCM) 10K type strain sequencing project: providing services to taxonomists for standard genome sequencing and annotation.</title>
        <authorList>
            <consortium name="The Broad Institute Genomics Platform"/>
            <consortium name="The Broad Institute Genome Sequencing Center for Infectious Disease"/>
            <person name="Wu L."/>
            <person name="Ma J."/>
        </authorList>
    </citation>
    <scope>NUCLEOTIDE SEQUENCE [LARGE SCALE GENOMIC DNA]</scope>
    <source>
        <strain evidence="16">CCUG 57113</strain>
    </source>
</reference>
<keyword evidence="11 12" id="KW-0472">Membrane</keyword>
<dbReference type="PANTHER" id="PTHR34220">
    <property type="entry name" value="SENSOR HISTIDINE KINASE YPDA"/>
    <property type="match status" value="1"/>
</dbReference>
<evidence type="ECO:0000256" key="6">
    <source>
        <dbReference type="ARBA" id="ARBA00022679"/>
    </source>
</evidence>
<evidence type="ECO:0000256" key="7">
    <source>
        <dbReference type="ARBA" id="ARBA00022741"/>
    </source>
</evidence>
<dbReference type="InterPro" id="IPR003660">
    <property type="entry name" value="HAMP_dom"/>
</dbReference>
<evidence type="ECO:0000313" key="16">
    <source>
        <dbReference type="Proteomes" id="UP001596105"/>
    </source>
</evidence>
<keyword evidence="4" id="KW-1003">Cell membrane</keyword>
<evidence type="ECO:0000256" key="1">
    <source>
        <dbReference type="ARBA" id="ARBA00000085"/>
    </source>
</evidence>
<dbReference type="Proteomes" id="UP001596105">
    <property type="component" value="Unassembled WGS sequence"/>
</dbReference>
<evidence type="ECO:0000259" key="13">
    <source>
        <dbReference type="PROSITE" id="PS50109"/>
    </source>
</evidence>
<dbReference type="Gene3D" id="1.10.8.500">
    <property type="entry name" value="HAMP domain in histidine kinase"/>
    <property type="match status" value="1"/>
</dbReference>
<dbReference type="InterPro" id="IPR005467">
    <property type="entry name" value="His_kinase_dom"/>
</dbReference>
<dbReference type="Pfam" id="PF02518">
    <property type="entry name" value="HATPase_c"/>
    <property type="match status" value="1"/>
</dbReference>
<dbReference type="EC" id="2.7.13.3" evidence="3"/>
<keyword evidence="5" id="KW-0597">Phosphoprotein</keyword>
<name>A0ABW0LRM8_9BACL</name>
<dbReference type="InterPro" id="IPR010559">
    <property type="entry name" value="Sig_transdc_His_kin_internal"/>
</dbReference>
<evidence type="ECO:0000256" key="2">
    <source>
        <dbReference type="ARBA" id="ARBA00004651"/>
    </source>
</evidence>
<dbReference type="InterPro" id="IPR003594">
    <property type="entry name" value="HATPase_dom"/>
</dbReference>
<dbReference type="Gene3D" id="3.30.450.20">
    <property type="entry name" value="PAS domain"/>
    <property type="match status" value="1"/>
</dbReference>
<accession>A0ABW0LRM8</accession>
<dbReference type="SMART" id="SM00387">
    <property type="entry name" value="HATPase_c"/>
    <property type="match status" value="1"/>
</dbReference>
<dbReference type="Pfam" id="PF00672">
    <property type="entry name" value="HAMP"/>
    <property type="match status" value="1"/>
</dbReference>
<evidence type="ECO:0000256" key="12">
    <source>
        <dbReference type="SAM" id="Phobius"/>
    </source>
</evidence>
<keyword evidence="12" id="KW-0812">Transmembrane</keyword>
<evidence type="ECO:0000256" key="4">
    <source>
        <dbReference type="ARBA" id="ARBA00022475"/>
    </source>
</evidence>
<keyword evidence="6 15" id="KW-0808">Transferase</keyword>
<dbReference type="InterPro" id="IPR036890">
    <property type="entry name" value="HATPase_C_sf"/>
</dbReference>
<dbReference type="PANTHER" id="PTHR34220:SF7">
    <property type="entry name" value="SENSOR HISTIDINE KINASE YPDA"/>
    <property type="match status" value="1"/>
</dbReference>
<comment type="caution">
    <text evidence="15">The sequence shown here is derived from an EMBL/GenBank/DDBJ whole genome shotgun (WGS) entry which is preliminary data.</text>
</comment>
<evidence type="ECO:0000256" key="5">
    <source>
        <dbReference type="ARBA" id="ARBA00022553"/>
    </source>
</evidence>
<sequence>MRVVYSLRNRLSLIIALLLVISFLAMYVFISRQAKNIIGSFADRSVSETMDQYTFSVNTVAAQIGDFANLMFNSEMTQAWLSAQADPQLSKDEKMLADLKMRQFLTRTTANYSVISSVSVFHRNGISIGIQDQIYREQNFMALAWYRYFKQRGEQWVSAHTDPYQPASMAEVPMISLVFPLGVYNPAQAESVLKVNFRSDLIRQPLEQISLGEKGRVLLVNWDGKPVLAQDDPKHADQIREQLSQIRRNGGGNGTIRLHTAEGNYFLFYRTLKVQDWILIGLISEADLYRKLNNLNTTMLAIIAILLAATVFAATVISAGVVKPLSRLSLAMRQVQKGDFARAQRIVLPAAGSKSEVGFVVSSFLTMIERLERHIQSEFEMNIRRQWAEYKALRMQINPHFLYNTLDVISSLTMQKRAMEAVDVIESLGKMLRFSLNIRNDLVSVDEELLYIERYVSILRIRFSDRLQISMDIDPGMRDCRILKFILQPIVENAVKYSLRNKDSAVIRIQGWMADETLHLRVEDNGVGMPPGMVERMFDEFRRSQFIDVLNTKGDQIGLRNVLARCFLFYGDAFNVSILSEVGQGTSITISMPRKGEADEAV</sequence>
<comment type="subcellular location">
    <subcellularLocation>
        <location evidence="2">Cell membrane</location>
        <topology evidence="2">Multi-pass membrane protein</topology>
    </subcellularLocation>
</comment>
<dbReference type="CDD" id="cd06225">
    <property type="entry name" value="HAMP"/>
    <property type="match status" value="1"/>
</dbReference>
<gene>
    <name evidence="15" type="ORF">ACFPPD_02935</name>
</gene>
<evidence type="ECO:0000256" key="11">
    <source>
        <dbReference type="ARBA" id="ARBA00023136"/>
    </source>
</evidence>